<evidence type="ECO:0000313" key="7">
    <source>
        <dbReference type="EMBL" id="MCH8614528.1"/>
    </source>
</evidence>
<sequence length="137" mass="14415">MTAYQSLSAATGFGKRTGVRTSFRVEGECNYLKCEPALALLRVAQEAMTNAFRHGAAKSIKVNLSLTDTHVRLKVADDGCGMSLKAALATGGVGLKVMRSRMLVHGGTLSARSKQRGTTIVAVVPRAATGDALSYLT</sequence>
<accession>A0ABS9VHU2</accession>
<evidence type="ECO:0000256" key="2">
    <source>
        <dbReference type="ARBA" id="ARBA00012438"/>
    </source>
</evidence>
<dbReference type="GO" id="GO:0005524">
    <property type="term" value="F:ATP binding"/>
    <property type="evidence" value="ECO:0007669"/>
    <property type="project" value="UniProtKB-KW"/>
</dbReference>
<keyword evidence="7" id="KW-0067">ATP-binding</keyword>
<keyword evidence="4" id="KW-0418">Kinase</keyword>
<evidence type="ECO:0000256" key="3">
    <source>
        <dbReference type="ARBA" id="ARBA00022679"/>
    </source>
</evidence>
<organism evidence="7 8">
    <name type="scientific">Sphingomonas telluris</name>
    <dbReference type="NCBI Taxonomy" id="2907998"/>
    <lineage>
        <taxon>Bacteria</taxon>
        <taxon>Pseudomonadati</taxon>
        <taxon>Pseudomonadota</taxon>
        <taxon>Alphaproteobacteria</taxon>
        <taxon>Sphingomonadales</taxon>
        <taxon>Sphingomonadaceae</taxon>
        <taxon>Sphingomonas</taxon>
    </lineage>
</organism>
<comment type="catalytic activity">
    <reaction evidence="1">
        <text>ATP + protein L-histidine = ADP + protein N-phospho-L-histidine.</text>
        <dbReference type="EC" id="2.7.13.3"/>
    </reaction>
</comment>
<dbReference type="InterPro" id="IPR036890">
    <property type="entry name" value="HATPase_C_sf"/>
</dbReference>
<dbReference type="InterPro" id="IPR003594">
    <property type="entry name" value="HATPase_dom"/>
</dbReference>
<protein>
    <recommendedName>
        <fullName evidence="2">histidine kinase</fullName>
        <ecNumber evidence="2">2.7.13.3</ecNumber>
    </recommendedName>
</protein>
<comment type="caution">
    <text evidence="7">The sequence shown here is derived from an EMBL/GenBank/DDBJ whole genome shotgun (WGS) entry which is preliminary data.</text>
</comment>
<dbReference type="PANTHER" id="PTHR24421">
    <property type="entry name" value="NITRATE/NITRITE SENSOR PROTEIN NARX-RELATED"/>
    <property type="match status" value="1"/>
</dbReference>
<dbReference type="InterPro" id="IPR005467">
    <property type="entry name" value="His_kinase_dom"/>
</dbReference>
<evidence type="ECO:0000256" key="1">
    <source>
        <dbReference type="ARBA" id="ARBA00000085"/>
    </source>
</evidence>
<reference evidence="7 8" key="1">
    <citation type="submission" date="2022-03" db="EMBL/GenBank/DDBJ databases">
        <authorList>
            <person name="Jo J.-H."/>
            <person name="Im W.-T."/>
        </authorList>
    </citation>
    <scope>NUCLEOTIDE SEQUENCE [LARGE SCALE GENOMIC DNA]</scope>
    <source>
        <strain evidence="7 8">SM33</strain>
    </source>
</reference>
<dbReference type="Pfam" id="PF02518">
    <property type="entry name" value="HATPase_c"/>
    <property type="match status" value="1"/>
</dbReference>
<dbReference type="RefSeq" id="WP_241444651.1">
    <property type="nucleotide sequence ID" value="NZ_JAKZHW010000001.1"/>
</dbReference>
<evidence type="ECO:0000256" key="4">
    <source>
        <dbReference type="ARBA" id="ARBA00022777"/>
    </source>
</evidence>
<proteinExistence type="predicted"/>
<gene>
    <name evidence="7" type="ORF">LZ016_00185</name>
</gene>
<keyword evidence="8" id="KW-1185">Reference proteome</keyword>
<keyword evidence="3" id="KW-0808">Transferase</keyword>
<dbReference type="EC" id="2.7.13.3" evidence="2"/>
<name>A0ABS9VHU2_9SPHN</name>
<dbReference type="SUPFAM" id="SSF55874">
    <property type="entry name" value="ATPase domain of HSP90 chaperone/DNA topoisomerase II/histidine kinase"/>
    <property type="match status" value="1"/>
</dbReference>
<keyword evidence="5" id="KW-0902">Two-component regulatory system</keyword>
<dbReference type="PANTHER" id="PTHR24421:SF58">
    <property type="entry name" value="SIGNAL TRANSDUCTION HISTIDINE-PROTEIN KINASE_PHOSPHATASE UHPB"/>
    <property type="match status" value="1"/>
</dbReference>
<dbReference type="PROSITE" id="PS50109">
    <property type="entry name" value="HIS_KIN"/>
    <property type="match status" value="1"/>
</dbReference>
<dbReference type="InterPro" id="IPR004358">
    <property type="entry name" value="Sig_transdc_His_kin-like_C"/>
</dbReference>
<dbReference type="SMART" id="SM00387">
    <property type="entry name" value="HATPase_c"/>
    <property type="match status" value="1"/>
</dbReference>
<feature type="domain" description="Histidine kinase" evidence="6">
    <location>
        <begin position="40"/>
        <end position="128"/>
    </location>
</feature>
<keyword evidence="7" id="KW-0547">Nucleotide-binding</keyword>
<evidence type="ECO:0000313" key="8">
    <source>
        <dbReference type="Proteomes" id="UP001203058"/>
    </source>
</evidence>
<dbReference type="Proteomes" id="UP001203058">
    <property type="component" value="Unassembled WGS sequence"/>
</dbReference>
<dbReference type="EMBL" id="JAKZHW010000001">
    <property type="protein sequence ID" value="MCH8614528.1"/>
    <property type="molecule type" value="Genomic_DNA"/>
</dbReference>
<evidence type="ECO:0000256" key="5">
    <source>
        <dbReference type="ARBA" id="ARBA00023012"/>
    </source>
</evidence>
<dbReference type="Gene3D" id="3.30.565.10">
    <property type="entry name" value="Histidine kinase-like ATPase, C-terminal domain"/>
    <property type="match status" value="1"/>
</dbReference>
<dbReference type="PRINTS" id="PR00344">
    <property type="entry name" value="BCTRLSENSOR"/>
</dbReference>
<evidence type="ECO:0000259" key="6">
    <source>
        <dbReference type="PROSITE" id="PS50109"/>
    </source>
</evidence>
<dbReference type="CDD" id="cd16917">
    <property type="entry name" value="HATPase_UhpB-NarQ-NarX-like"/>
    <property type="match status" value="1"/>
</dbReference>
<dbReference type="InterPro" id="IPR050482">
    <property type="entry name" value="Sensor_HK_TwoCompSys"/>
</dbReference>